<feature type="transmembrane region" description="Helical" evidence="8">
    <location>
        <begin position="85"/>
        <end position="107"/>
    </location>
</feature>
<dbReference type="GO" id="GO:1990961">
    <property type="term" value="P:xenobiotic detoxification by transmembrane export across the plasma membrane"/>
    <property type="evidence" value="ECO:0007669"/>
    <property type="project" value="InterPro"/>
</dbReference>
<feature type="transmembrane region" description="Helical" evidence="8">
    <location>
        <begin position="53"/>
        <end position="73"/>
    </location>
</feature>
<feature type="transmembrane region" description="Helical" evidence="8">
    <location>
        <begin position="289"/>
        <end position="309"/>
    </location>
</feature>
<feature type="transmembrane region" description="Helical" evidence="8">
    <location>
        <begin position="222"/>
        <end position="240"/>
    </location>
</feature>
<dbReference type="CDD" id="cd17320">
    <property type="entry name" value="MFS_MdfA_MDR_like"/>
    <property type="match status" value="1"/>
</dbReference>
<evidence type="ECO:0000256" key="1">
    <source>
        <dbReference type="ARBA" id="ARBA00004651"/>
    </source>
</evidence>
<dbReference type="PANTHER" id="PTHR23502">
    <property type="entry name" value="MAJOR FACILITATOR SUPERFAMILY"/>
    <property type="match status" value="1"/>
</dbReference>
<evidence type="ECO:0000256" key="6">
    <source>
        <dbReference type="ARBA" id="ARBA00022989"/>
    </source>
</evidence>
<feature type="transmembrane region" description="Helical" evidence="8">
    <location>
        <begin position="16"/>
        <end position="33"/>
    </location>
</feature>
<dbReference type="InterPro" id="IPR036259">
    <property type="entry name" value="MFS_trans_sf"/>
</dbReference>
<feature type="transmembrane region" description="Helical" evidence="8">
    <location>
        <begin position="351"/>
        <end position="370"/>
    </location>
</feature>
<feature type="transmembrane region" description="Helical" evidence="8">
    <location>
        <begin position="260"/>
        <end position="277"/>
    </location>
</feature>
<sequence length="401" mass="42311">MASITEAQSLSKSKRLGIATILGSLSALGPLSIDMYLPAFPQIAEEFNTSASLTQVSLTACLIGLAVGQLVIGPISDVKGRRKPLLIGMLLYAIVSIICMFSTSIWAFIGLRFVQGLAGAAGLVISRASVRDLYSGPELIRFMATLMIINGVAPILAPIIGGEVLNYTSWKGVFGLLSVFGIIMLIGIYYSLGETLPEDRRSRGGLLNTLRTFGSLLKDKSFIGYVLMQGFVMASMFAYISGSSFVLQGIYEMSVREYSIMFGINGLGIVIAGQCAGRLAHKFAPKSMIVTGLSMSGFGSILLLLAVFANLPLAFVVVGLFFVVSSVGLINTTATSLALEKQGERAGSASAMLGTTSFLFGGIVAPIVGLGGEGTAVPMVVTIAIMVSCAWVFYKFSQKYA</sequence>
<evidence type="ECO:0000256" key="3">
    <source>
        <dbReference type="ARBA" id="ARBA00022448"/>
    </source>
</evidence>
<dbReference type="GO" id="GO:0005886">
    <property type="term" value="C:plasma membrane"/>
    <property type="evidence" value="ECO:0007669"/>
    <property type="project" value="UniProtKB-SubCell"/>
</dbReference>
<evidence type="ECO:0000256" key="4">
    <source>
        <dbReference type="ARBA" id="ARBA00022475"/>
    </source>
</evidence>
<protein>
    <recommendedName>
        <fullName evidence="8">Bcr/CflA family efflux transporter</fullName>
    </recommendedName>
</protein>
<dbReference type="KEGG" id="plig:NAG76_02880"/>
<feature type="transmembrane region" description="Helical" evidence="8">
    <location>
        <begin position="315"/>
        <end position="339"/>
    </location>
</feature>
<feature type="transmembrane region" description="Helical" evidence="8">
    <location>
        <begin position="376"/>
        <end position="394"/>
    </location>
</feature>
<feature type="transmembrane region" description="Helical" evidence="8">
    <location>
        <begin position="173"/>
        <end position="192"/>
    </location>
</feature>
<dbReference type="AlphaFoldDB" id="A0A9J6ZGG2"/>
<evidence type="ECO:0000313" key="10">
    <source>
        <dbReference type="Proteomes" id="UP001056756"/>
    </source>
</evidence>
<organism evidence="9 10">
    <name type="scientific">Candidatus Pristimantibacillus lignocellulolyticus</name>
    <dbReference type="NCBI Taxonomy" id="2994561"/>
    <lineage>
        <taxon>Bacteria</taxon>
        <taxon>Bacillati</taxon>
        <taxon>Bacillota</taxon>
        <taxon>Bacilli</taxon>
        <taxon>Bacillales</taxon>
        <taxon>Paenibacillaceae</taxon>
        <taxon>Candidatus Pristimantibacillus</taxon>
    </lineage>
</organism>
<dbReference type="GO" id="GO:0042910">
    <property type="term" value="F:xenobiotic transmembrane transporter activity"/>
    <property type="evidence" value="ECO:0007669"/>
    <property type="project" value="InterPro"/>
</dbReference>
<dbReference type="PANTHER" id="PTHR23502:SF132">
    <property type="entry name" value="POLYAMINE TRANSPORTER 2-RELATED"/>
    <property type="match status" value="1"/>
</dbReference>
<evidence type="ECO:0000256" key="5">
    <source>
        <dbReference type="ARBA" id="ARBA00022692"/>
    </source>
</evidence>
<feature type="transmembrane region" description="Helical" evidence="8">
    <location>
        <begin position="113"/>
        <end position="130"/>
    </location>
</feature>
<evidence type="ECO:0000256" key="2">
    <source>
        <dbReference type="ARBA" id="ARBA00006236"/>
    </source>
</evidence>
<keyword evidence="4 8" id="KW-1003">Cell membrane</keyword>
<dbReference type="SUPFAM" id="SSF103473">
    <property type="entry name" value="MFS general substrate transporter"/>
    <property type="match status" value="1"/>
</dbReference>
<evidence type="ECO:0000313" key="9">
    <source>
        <dbReference type="EMBL" id="URN95221.1"/>
    </source>
</evidence>
<comment type="similarity">
    <text evidence="2 8">Belongs to the major facilitator superfamily. Bcr/CmlA family.</text>
</comment>
<dbReference type="NCBIfam" id="TIGR00710">
    <property type="entry name" value="efflux_Bcr_CflA"/>
    <property type="match status" value="1"/>
</dbReference>
<dbReference type="EMBL" id="CP097899">
    <property type="protein sequence ID" value="URN95221.1"/>
    <property type="molecule type" value="Genomic_DNA"/>
</dbReference>
<evidence type="ECO:0000256" key="7">
    <source>
        <dbReference type="ARBA" id="ARBA00023136"/>
    </source>
</evidence>
<dbReference type="Gene3D" id="1.20.1720.10">
    <property type="entry name" value="Multidrug resistance protein D"/>
    <property type="match status" value="1"/>
</dbReference>
<gene>
    <name evidence="9" type="ORF">NAG76_02880</name>
</gene>
<dbReference type="InterPro" id="IPR004812">
    <property type="entry name" value="Efflux_drug-R_Bcr/CmlA"/>
</dbReference>
<accession>A0A9J6ZGG2</accession>
<proteinExistence type="inferred from homology"/>
<keyword evidence="7 8" id="KW-0472">Membrane</keyword>
<feature type="transmembrane region" description="Helical" evidence="8">
    <location>
        <begin position="142"/>
        <end position="161"/>
    </location>
</feature>
<reference evidence="9" key="1">
    <citation type="submission" date="2022-05" db="EMBL/GenBank/DDBJ databases">
        <title>Novel bacterial taxa in a minimal lignocellulolytic consortium and its capacity to transform plastics disclosed by genome-resolved metagenomics.</title>
        <authorList>
            <person name="Rodriguez C.A.D."/>
            <person name="Diaz-Garcia L."/>
            <person name="Herrera K."/>
            <person name="Tarazona N.A."/>
            <person name="Sproer C."/>
            <person name="Overmann J."/>
            <person name="Jimenez D.J."/>
        </authorList>
    </citation>
    <scope>NUCLEOTIDE SEQUENCE</scope>
    <source>
        <strain evidence="9">MAG5</strain>
    </source>
</reference>
<dbReference type="Pfam" id="PF07690">
    <property type="entry name" value="MFS_1"/>
    <property type="match status" value="1"/>
</dbReference>
<dbReference type="FunFam" id="1.20.1720.10:FF:000005">
    <property type="entry name" value="Bcr/CflA family efflux transporter"/>
    <property type="match status" value="1"/>
</dbReference>
<keyword evidence="5 8" id="KW-0812">Transmembrane</keyword>
<dbReference type="InterPro" id="IPR011701">
    <property type="entry name" value="MFS"/>
</dbReference>
<dbReference type="PRINTS" id="PR01035">
    <property type="entry name" value="TCRTETA"/>
</dbReference>
<keyword evidence="6 8" id="KW-1133">Transmembrane helix</keyword>
<evidence type="ECO:0000256" key="8">
    <source>
        <dbReference type="RuleBase" id="RU365088"/>
    </source>
</evidence>
<name>A0A9J6ZGG2_9BACL</name>
<dbReference type="InterPro" id="IPR001958">
    <property type="entry name" value="Tet-R_TetA/multi-R_MdtG-like"/>
</dbReference>
<keyword evidence="3 8" id="KW-0813">Transport</keyword>
<comment type="subcellular location">
    <subcellularLocation>
        <location evidence="1 8">Cell membrane</location>
        <topology evidence="1 8">Multi-pass membrane protein</topology>
    </subcellularLocation>
</comment>
<dbReference type="Proteomes" id="UP001056756">
    <property type="component" value="Chromosome"/>
</dbReference>